<evidence type="ECO:0000256" key="1">
    <source>
        <dbReference type="SAM" id="Phobius"/>
    </source>
</evidence>
<dbReference type="RefSeq" id="WP_323576953.1">
    <property type="nucleotide sequence ID" value="NZ_JAYGJQ010000002.1"/>
</dbReference>
<dbReference type="InterPro" id="IPR003425">
    <property type="entry name" value="CCB3/YggT"/>
</dbReference>
<reference evidence="2 3" key="1">
    <citation type="submission" date="2023-11" db="EMBL/GenBank/DDBJ databases">
        <title>A Novel Polar Bacteriovorax (B. antarcticus) Isolated from the Biocrust in Antarctica.</title>
        <authorList>
            <person name="Mun W."/>
            <person name="Choi S.Y."/>
            <person name="Mitchell R.J."/>
        </authorList>
    </citation>
    <scope>NUCLEOTIDE SEQUENCE [LARGE SCALE GENOMIC DNA]</scope>
    <source>
        <strain evidence="2 3">PP10</strain>
    </source>
</reference>
<feature type="transmembrane region" description="Helical" evidence="1">
    <location>
        <begin position="53"/>
        <end position="76"/>
    </location>
</feature>
<keyword evidence="1" id="KW-0472">Membrane</keyword>
<sequence>MIRFLLKFYTILLTIDAILSFFPQTNKFAWRFKLKKICDYTCDPVRRFLPSGLAFDFSPIIVIFSIYIFIEVFSYLW</sequence>
<feature type="transmembrane region" description="Helical" evidence="1">
    <location>
        <begin position="6"/>
        <end position="23"/>
    </location>
</feature>
<protein>
    <submittedName>
        <fullName evidence="2">YggT family protein</fullName>
    </submittedName>
</protein>
<gene>
    <name evidence="2" type="ORF">SHI21_12615</name>
</gene>
<evidence type="ECO:0000313" key="2">
    <source>
        <dbReference type="EMBL" id="MEA9357059.1"/>
    </source>
</evidence>
<proteinExistence type="predicted"/>
<comment type="caution">
    <text evidence="2">The sequence shown here is derived from an EMBL/GenBank/DDBJ whole genome shotgun (WGS) entry which is preliminary data.</text>
</comment>
<accession>A0ABU5VXK9</accession>
<organism evidence="2 3">
    <name type="scientific">Bacteriovorax antarcticus</name>
    <dbReference type="NCBI Taxonomy" id="3088717"/>
    <lineage>
        <taxon>Bacteria</taxon>
        <taxon>Pseudomonadati</taxon>
        <taxon>Bdellovibrionota</taxon>
        <taxon>Bacteriovoracia</taxon>
        <taxon>Bacteriovoracales</taxon>
        <taxon>Bacteriovoracaceae</taxon>
        <taxon>Bacteriovorax</taxon>
    </lineage>
</organism>
<dbReference type="EMBL" id="JAYGJQ010000002">
    <property type="protein sequence ID" value="MEA9357059.1"/>
    <property type="molecule type" value="Genomic_DNA"/>
</dbReference>
<evidence type="ECO:0000313" key="3">
    <source>
        <dbReference type="Proteomes" id="UP001302274"/>
    </source>
</evidence>
<keyword evidence="1" id="KW-1133">Transmembrane helix</keyword>
<name>A0ABU5VXK9_9BACT</name>
<dbReference type="Proteomes" id="UP001302274">
    <property type="component" value="Unassembled WGS sequence"/>
</dbReference>
<dbReference type="Pfam" id="PF02325">
    <property type="entry name" value="CCB3_YggT"/>
    <property type="match status" value="1"/>
</dbReference>
<keyword evidence="3" id="KW-1185">Reference proteome</keyword>
<keyword evidence="1" id="KW-0812">Transmembrane</keyword>